<evidence type="ECO:0000256" key="5">
    <source>
        <dbReference type="ARBA" id="ARBA00023136"/>
    </source>
</evidence>
<dbReference type="KEGG" id="abas:ACPOL_5783"/>
<feature type="transmembrane region" description="Helical" evidence="6">
    <location>
        <begin position="16"/>
        <end position="37"/>
    </location>
</feature>
<evidence type="ECO:0000313" key="8">
    <source>
        <dbReference type="Proteomes" id="UP000253606"/>
    </source>
</evidence>
<dbReference type="GO" id="GO:0005886">
    <property type="term" value="C:plasma membrane"/>
    <property type="evidence" value="ECO:0007669"/>
    <property type="project" value="UniProtKB-SubCell"/>
</dbReference>
<evidence type="ECO:0000256" key="1">
    <source>
        <dbReference type="ARBA" id="ARBA00004651"/>
    </source>
</evidence>
<accession>A0A2Z5G7T0</accession>
<keyword evidence="5 6" id="KW-0472">Membrane</keyword>
<dbReference type="Pfam" id="PF09678">
    <property type="entry name" value="Caa3_CtaG"/>
    <property type="match status" value="1"/>
</dbReference>
<gene>
    <name evidence="7" type="ORF">ACPOL_5783</name>
</gene>
<evidence type="ECO:0000313" key="7">
    <source>
        <dbReference type="EMBL" id="AXC15029.1"/>
    </source>
</evidence>
<evidence type="ECO:0008006" key="9">
    <source>
        <dbReference type="Google" id="ProtNLM"/>
    </source>
</evidence>
<protein>
    <recommendedName>
        <fullName evidence="9">Cytochrome c oxidase assembly protein</fullName>
    </recommendedName>
</protein>
<evidence type="ECO:0000256" key="2">
    <source>
        <dbReference type="ARBA" id="ARBA00022475"/>
    </source>
</evidence>
<keyword evidence="8" id="KW-1185">Reference proteome</keyword>
<reference evidence="7 8" key="1">
    <citation type="journal article" date="2018" name="Front. Microbiol.">
        <title>Hydrolytic Capabilities as a Key to Environmental Success: Chitinolytic and Cellulolytic Acidobacteria From Acidic Sub-arctic Soils and Boreal Peatlands.</title>
        <authorList>
            <person name="Belova S.E."/>
            <person name="Ravin N.V."/>
            <person name="Pankratov T.A."/>
            <person name="Rakitin A.L."/>
            <person name="Ivanova A.A."/>
            <person name="Beletsky A.V."/>
            <person name="Mardanov A.V."/>
            <person name="Sinninghe Damste J.S."/>
            <person name="Dedysh S.N."/>
        </authorList>
    </citation>
    <scope>NUCLEOTIDE SEQUENCE [LARGE SCALE GENOMIC DNA]</scope>
    <source>
        <strain evidence="7 8">SBC82</strain>
    </source>
</reference>
<proteinExistence type="predicted"/>
<evidence type="ECO:0000256" key="3">
    <source>
        <dbReference type="ARBA" id="ARBA00022692"/>
    </source>
</evidence>
<comment type="subcellular location">
    <subcellularLocation>
        <location evidence="1">Cell membrane</location>
        <topology evidence="1">Multi-pass membrane protein</topology>
    </subcellularLocation>
</comment>
<dbReference type="AlphaFoldDB" id="A0A2Z5G7T0"/>
<feature type="transmembrane region" description="Helical" evidence="6">
    <location>
        <begin position="49"/>
        <end position="67"/>
    </location>
</feature>
<dbReference type="Proteomes" id="UP000253606">
    <property type="component" value="Chromosome"/>
</dbReference>
<feature type="transmembrane region" description="Helical" evidence="6">
    <location>
        <begin position="246"/>
        <end position="268"/>
    </location>
</feature>
<feature type="transmembrane region" description="Helical" evidence="6">
    <location>
        <begin position="79"/>
        <end position="103"/>
    </location>
</feature>
<feature type="transmembrane region" description="Helical" evidence="6">
    <location>
        <begin position="195"/>
        <end position="217"/>
    </location>
</feature>
<evidence type="ECO:0000256" key="6">
    <source>
        <dbReference type="SAM" id="Phobius"/>
    </source>
</evidence>
<dbReference type="InterPro" id="IPR019108">
    <property type="entry name" value="Caa3_assmbl_CtaG-rel"/>
</dbReference>
<sequence>MNSATDAILAEWSPPWLLTASILVFAAIYVRGFLAIRKTRPQLFPEWRLVAYLSGLATLWLSIASPIDGFADALLSAHMVQHLLLMSAVPPLVLLGSPVVPILRGLPRAFTRVILGPLFASKPLLNIGRFLTKPLVAWLALNLTFLLWHTPAAYNFALWNEGWHRVEHICFLTAALLFWWPVVQPWPAHHHDYRWGMLLYLITADFVNTALSAFLAFCDRPVYSYYLQNPNPFHVNPLDDQVVGAAIMWVLGSMIFLLPAVLLTLNLLSGRMEIDRSPIGQRGRTVG</sequence>
<dbReference type="EMBL" id="CP030840">
    <property type="protein sequence ID" value="AXC15029.1"/>
    <property type="molecule type" value="Genomic_DNA"/>
</dbReference>
<feature type="transmembrane region" description="Helical" evidence="6">
    <location>
        <begin position="135"/>
        <end position="154"/>
    </location>
</feature>
<name>A0A2Z5G7T0_9BACT</name>
<keyword evidence="3 6" id="KW-0812">Transmembrane</keyword>
<keyword evidence="2" id="KW-1003">Cell membrane</keyword>
<dbReference type="RefSeq" id="WP_114209680.1">
    <property type="nucleotide sequence ID" value="NZ_CP030840.1"/>
</dbReference>
<organism evidence="7 8">
    <name type="scientific">Acidisarcina polymorpha</name>
    <dbReference type="NCBI Taxonomy" id="2211140"/>
    <lineage>
        <taxon>Bacteria</taxon>
        <taxon>Pseudomonadati</taxon>
        <taxon>Acidobacteriota</taxon>
        <taxon>Terriglobia</taxon>
        <taxon>Terriglobales</taxon>
        <taxon>Acidobacteriaceae</taxon>
        <taxon>Acidisarcina</taxon>
    </lineage>
</organism>
<dbReference type="OrthoDB" id="9808789at2"/>
<evidence type="ECO:0000256" key="4">
    <source>
        <dbReference type="ARBA" id="ARBA00022989"/>
    </source>
</evidence>
<feature type="transmembrane region" description="Helical" evidence="6">
    <location>
        <begin position="166"/>
        <end position="183"/>
    </location>
</feature>
<keyword evidence="4 6" id="KW-1133">Transmembrane helix</keyword>